<dbReference type="EC" id="1.1.1.169" evidence="3 10"/>
<feature type="domain" description="Ketopantoate reductase C-terminal" evidence="12">
    <location>
        <begin position="195"/>
        <end position="318"/>
    </location>
</feature>
<dbReference type="Pfam" id="PF08546">
    <property type="entry name" value="ApbA_C"/>
    <property type="match status" value="1"/>
</dbReference>
<organism evidence="13 14">
    <name type="scientific">Vibrio europaeus</name>
    <dbReference type="NCBI Taxonomy" id="300876"/>
    <lineage>
        <taxon>Bacteria</taxon>
        <taxon>Pseudomonadati</taxon>
        <taxon>Pseudomonadota</taxon>
        <taxon>Gammaproteobacteria</taxon>
        <taxon>Vibrionales</taxon>
        <taxon>Vibrionaceae</taxon>
        <taxon>Vibrio</taxon>
        <taxon>Vibrio oreintalis group</taxon>
    </lineage>
</organism>
<dbReference type="Proteomes" id="UP000094761">
    <property type="component" value="Unassembled WGS sequence"/>
</dbReference>
<evidence type="ECO:0000259" key="11">
    <source>
        <dbReference type="Pfam" id="PF02558"/>
    </source>
</evidence>
<name>A0A178JGI5_9VIBR</name>
<evidence type="ECO:0000259" key="12">
    <source>
        <dbReference type="Pfam" id="PF08546"/>
    </source>
</evidence>
<dbReference type="InterPro" id="IPR003710">
    <property type="entry name" value="ApbA"/>
</dbReference>
<evidence type="ECO:0000256" key="6">
    <source>
        <dbReference type="ARBA" id="ARBA00022857"/>
    </source>
</evidence>
<dbReference type="InterPro" id="IPR036291">
    <property type="entry name" value="NAD(P)-bd_dom_sf"/>
</dbReference>
<dbReference type="GO" id="GO:0008677">
    <property type="term" value="F:2-dehydropantoate 2-reductase activity"/>
    <property type="evidence" value="ECO:0007669"/>
    <property type="project" value="UniProtKB-EC"/>
</dbReference>
<comment type="caution">
    <text evidence="13">The sequence shown here is derived from an EMBL/GenBank/DDBJ whole genome shotgun (WGS) entry which is preliminary data.</text>
</comment>
<dbReference type="PANTHER" id="PTHR43765">
    <property type="entry name" value="2-DEHYDROPANTOATE 2-REDUCTASE-RELATED"/>
    <property type="match status" value="1"/>
</dbReference>
<feature type="domain" description="Ketopantoate reductase N-terminal" evidence="11">
    <location>
        <begin position="31"/>
        <end position="170"/>
    </location>
</feature>
<keyword evidence="5 10" id="KW-0566">Pantothenate biosynthesis</keyword>
<dbReference type="OrthoDB" id="6530772at2"/>
<evidence type="ECO:0000256" key="3">
    <source>
        <dbReference type="ARBA" id="ARBA00013014"/>
    </source>
</evidence>
<dbReference type="Gene3D" id="1.10.1040.10">
    <property type="entry name" value="N-(1-d-carboxylethyl)-l-norvaline Dehydrogenase, domain 2"/>
    <property type="match status" value="1"/>
</dbReference>
<dbReference type="NCBIfam" id="NF005087">
    <property type="entry name" value="PRK06522.1-1"/>
    <property type="match status" value="1"/>
</dbReference>
<proteinExistence type="inferred from homology"/>
<dbReference type="Pfam" id="PF02558">
    <property type="entry name" value="ApbA"/>
    <property type="match status" value="1"/>
</dbReference>
<dbReference type="GO" id="GO:0050661">
    <property type="term" value="F:NADP binding"/>
    <property type="evidence" value="ECO:0007669"/>
    <property type="project" value="TreeGrafter"/>
</dbReference>
<evidence type="ECO:0000256" key="8">
    <source>
        <dbReference type="ARBA" id="ARBA00032024"/>
    </source>
</evidence>
<gene>
    <name evidence="13" type="ORF">AZ468_09190</name>
</gene>
<dbReference type="SUPFAM" id="SSF51735">
    <property type="entry name" value="NAD(P)-binding Rossmann-fold domains"/>
    <property type="match status" value="1"/>
</dbReference>
<comment type="similarity">
    <text evidence="2 10">Belongs to the ketopantoate reductase family.</text>
</comment>
<evidence type="ECO:0000256" key="9">
    <source>
        <dbReference type="ARBA" id="ARBA00048793"/>
    </source>
</evidence>
<accession>A0A178JGI5</accession>
<dbReference type="GO" id="GO:0005737">
    <property type="term" value="C:cytoplasm"/>
    <property type="evidence" value="ECO:0007669"/>
    <property type="project" value="TreeGrafter"/>
</dbReference>
<keyword evidence="6 10" id="KW-0521">NADP</keyword>
<dbReference type="UniPathway" id="UPA00028">
    <property type="reaction ID" value="UER00004"/>
</dbReference>
<evidence type="ECO:0000256" key="7">
    <source>
        <dbReference type="ARBA" id="ARBA00023002"/>
    </source>
</evidence>
<comment type="pathway">
    <text evidence="1 10">Cofactor biosynthesis; (R)-pantothenate biosynthesis; (R)-pantoate from 3-methyl-2-oxobutanoate: step 2/2.</text>
</comment>
<evidence type="ECO:0000256" key="1">
    <source>
        <dbReference type="ARBA" id="ARBA00004994"/>
    </source>
</evidence>
<evidence type="ECO:0000256" key="4">
    <source>
        <dbReference type="ARBA" id="ARBA00019465"/>
    </source>
</evidence>
<comment type="catalytic activity">
    <reaction evidence="9 10">
        <text>(R)-pantoate + NADP(+) = 2-dehydropantoate + NADPH + H(+)</text>
        <dbReference type="Rhea" id="RHEA:16233"/>
        <dbReference type="ChEBI" id="CHEBI:11561"/>
        <dbReference type="ChEBI" id="CHEBI:15378"/>
        <dbReference type="ChEBI" id="CHEBI:15980"/>
        <dbReference type="ChEBI" id="CHEBI:57783"/>
        <dbReference type="ChEBI" id="CHEBI:58349"/>
        <dbReference type="EC" id="1.1.1.169"/>
    </reaction>
</comment>
<dbReference type="SUPFAM" id="SSF48179">
    <property type="entry name" value="6-phosphogluconate dehydrogenase C-terminal domain-like"/>
    <property type="match status" value="1"/>
</dbReference>
<dbReference type="FunFam" id="1.10.1040.10:FF:000017">
    <property type="entry name" value="2-dehydropantoate 2-reductase"/>
    <property type="match status" value="1"/>
</dbReference>
<evidence type="ECO:0000256" key="2">
    <source>
        <dbReference type="ARBA" id="ARBA00007870"/>
    </source>
</evidence>
<evidence type="ECO:0000313" key="14">
    <source>
        <dbReference type="Proteomes" id="UP000094761"/>
    </source>
</evidence>
<dbReference type="InterPro" id="IPR008927">
    <property type="entry name" value="6-PGluconate_DH-like_C_sf"/>
</dbReference>
<protein>
    <recommendedName>
        <fullName evidence="4 10">2-dehydropantoate 2-reductase</fullName>
        <ecNumber evidence="3 10">1.1.1.169</ecNumber>
    </recommendedName>
    <alternativeName>
        <fullName evidence="8 10">Ketopantoate reductase</fullName>
    </alternativeName>
</protein>
<evidence type="ECO:0000256" key="5">
    <source>
        <dbReference type="ARBA" id="ARBA00022655"/>
    </source>
</evidence>
<keyword evidence="7 10" id="KW-0560">Oxidoreductase</keyword>
<dbReference type="PANTHER" id="PTHR43765:SF2">
    <property type="entry name" value="2-DEHYDROPANTOATE 2-REDUCTASE"/>
    <property type="match status" value="1"/>
</dbReference>
<dbReference type="InterPro" id="IPR050838">
    <property type="entry name" value="Ketopantoate_reductase"/>
</dbReference>
<dbReference type="AlphaFoldDB" id="A0A178JGI5"/>
<dbReference type="NCBIfam" id="TIGR00745">
    <property type="entry name" value="apbA_panE"/>
    <property type="match status" value="1"/>
</dbReference>
<evidence type="ECO:0000313" key="13">
    <source>
        <dbReference type="EMBL" id="OAN01265.1"/>
    </source>
</evidence>
<sequence>MAPSGAIFIAFPFTDIILGAKLSTCERSVNILILGPGAIGSLWASKFQAAGHNVSLWSTSIEPRLMLQLEQQPPQTFSNRDSNSVKQADLILVTVKAWQVDAALTPLMPHVSPDAILMLMHNGMGTAESVVQKMPNNPLLLATTTHGAYKPSKQQVLHTGLGQTQLGGFNSLGNKCSFLEEVFTQALPVATWNNNIHHALWTKLAINCAINPLTAIYQVKNGQLAAQEHQLEVNELLNEIQPVLAAEQIPLSREQLSQTVNQVITATAANHSSMQQDIFHRRPSEIDFITGYLLERAQHHGISTPKNHKLYQAIKNIEQSWNS</sequence>
<dbReference type="GO" id="GO:0015940">
    <property type="term" value="P:pantothenate biosynthetic process"/>
    <property type="evidence" value="ECO:0007669"/>
    <property type="project" value="UniProtKB-UniPathway"/>
</dbReference>
<comment type="function">
    <text evidence="10">Catalyzes the NADPH-dependent reduction of ketopantoate into pantoic acid.</text>
</comment>
<dbReference type="EMBL" id="LUAX01000001">
    <property type="protein sequence ID" value="OAN01265.1"/>
    <property type="molecule type" value="Genomic_DNA"/>
</dbReference>
<dbReference type="InterPro" id="IPR013328">
    <property type="entry name" value="6PGD_dom2"/>
</dbReference>
<dbReference type="InterPro" id="IPR013332">
    <property type="entry name" value="KPR_N"/>
</dbReference>
<dbReference type="InterPro" id="IPR013752">
    <property type="entry name" value="KPA_reductase"/>
</dbReference>
<dbReference type="Gene3D" id="3.40.50.720">
    <property type="entry name" value="NAD(P)-binding Rossmann-like Domain"/>
    <property type="match status" value="1"/>
</dbReference>
<evidence type="ECO:0000256" key="10">
    <source>
        <dbReference type="RuleBase" id="RU362068"/>
    </source>
</evidence>
<reference evidence="13 14" key="1">
    <citation type="submission" date="2016-03" db="EMBL/GenBank/DDBJ databases">
        <title>Draft genome sequence of the Vibrio tubiashii subs. europaeus.</title>
        <authorList>
            <person name="Spinard E."/>
            <person name="Dubert J."/>
            <person name="Nelson D.R."/>
            <person name="Barja J.L."/>
        </authorList>
    </citation>
    <scope>NUCLEOTIDE SEQUENCE [LARGE SCALE GENOMIC DNA]</scope>
    <source>
        <strain evidence="14">PP-638</strain>
    </source>
</reference>